<comment type="cofactor">
    <cofactor evidence="1">
        <name>Zn(2+)</name>
        <dbReference type="ChEBI" id="CHEBI:29105"/>
    </cofactor>
</comment>
<feature type="coiled-coil region" evidence="5">
    <location>
        <begin position="263"/>
        <end position="297"/>
    </location>
</feature>
<evidence type="ECO:0000256" key="4">
    <source>
        <dbReference type="ARBA" id="ARBA00022833"/>
    </source>
</evidence>
<dbReference type="Pfam" id="PF07973">
    <property type="entry name" value="tRNA_SAD"/>
    <property type="match status" value="1"/>
</dbReference>
<dbReference type="Pfam" id="PF01411">
    <property type="entry name" value="tRNA-synt_2c"/>
    <property type="match status" value="1"/>
</dbReference>
<dbReference type="InterPro" id="IPR003156">
    <property type="entry name" value="DHHA1_dom"/>
</dbReference>
<dbReference type="RefSeq" id="WP_015850056.1">
    <property type="nucleotide sequence ID" value="NZ_LGFD01000048.1"/>
</dbReference>
<gene>
    <name evidence="7" type="ORF">XD54_1792</name>
</gene>
<dbReference type="GO" id="GO:0005524">
    <property type="term" value="F:ATP binding"/>
    <property type="evidence" value="ECO:0007669"/>
    <property type="project" value="InterPro"/>
</dbReference>
<dbReference type="GO" id="GO:0003676">
    <property type="term" value="F:nucleic acid binding"/>
    <property type="evidence" value="ECO:0007669"/>
    <property type="project" value="InterPro"/>
</dbReference>
<dbReference type="AlphaFoldDB" id="A0A101EK84"/>
<dbReference type="InterPro" id="IPR051335">
    <property type="entry name" value="Alanyl-tRNA_Editing_Enzymes"/>
</dbReference>
<dbReference type="Gene3D" id="3.30.980.10">
    <property type="entry name" value="Threonyl-trna Synthetase, Chain A, domain 2"/>
    <property type="match status" value="1"/>
</dbReference>
<evidence type="ECO:0000313" key="7">
    <source>
        <dbReference type="EMBL" id="KUK16912.1"/>
    </source>
</evidence>
<keyword evidence="7" id="KW-0436">Ligase</keyword>
<dbReference type="PROSITE" id="PS50860">
    <property type="entry name" value="AA_TRNA_LIGASE_II_ALA"/>
    <property type="match status" value="1"/>
</dbReference>
<name>A0A101EK84_9EURY</name>
<dbReference type="InterPro" id="IPR018165">
    <property type="entry name" value="Ala-tRNA-synth_IIc_core"/>
</dbReference>
<dbReference type="SMART" id="SM00863">
    <property type="entry name" value="tRNA_SAD"/>
    <property type="match status" value="1"/>
</dbReference>
<dbReference type="SUPFAM" id="SSF55186">
    <property type="entry name" value="ThrRS/AlaRS common domain"/>
    <property type="match status" value="1"/>
</dbReference>
<organism evidence="7 8">
    <name type="scientific">Thermococcus sibiricus</name>
    <dbReference type="NCBI Taxonomy" id="172049"/>
    <lineage>
        <taxon>Archaea</taxon>
        <taxon>Methanobacteriati</taxon>
        <taxon>Methanobacteriota</taxon>
        <taxon>Thermococci</taxon>
        <taxon>Thermococcales</taxon>
        <taxon>Thermococcaceae</taxon>
        <taxon>Thermococcus</taxon>
    </lineage>
</organism>
<keyword evidence="4" id="KW-0862">Zinc</keyword>
<proteinExistence type="predicted"/>
<keyword evidence="3" id="KW-0479">Metal-binding</keyword>
<dbReference type="OMA" id="KYDTTSW"/>
<dbReference type="InterPro" id="IPR009000">
    <property type="entry name" value="Transl_B-barrel_sf"/>
</dbReference>
<keyword evidence="7" id="KW-0030">Aminoacyl-tRNA synthetase</keyword>
<evidence type="ECO:0000256" key="1">
    <source>
        <dbReference type="ARBA" id="ARBA00001947"/>
    </source>
</evidence>
<dbReference type="Pfam" id="PF02272">
    <property type="entry name" value="DHHA1"/>
    <property type="match status" value="1"/>
</dbReference>
<dbReference type="EMBL" id="LGFD01000048">
    <property type="protein sequence ID" value="KUK16912.1"/>
    <property type="molecule type" value="Genomic_DNA"/>
</dbReference>
<dbReference type="InterPro" id="IPR018164">
    <property type="entry name" value="Ala-tRNA-synth_IIc_N"/>
</dbReference>
<evidence type="ECO:0000313" key="8">
    <source>
        <dbReference type="Proteomes" id="UP000053911"/>
    </source>
</evidence>
<dbReference type="GO" id="GO:0005737">
    <property type="term" value="C:cytoplasm"/>
    <property type="evidence" value="ECO:0007669"/>
    <property type="project" value="UniProtKB-SubCell"/>
</dbReference>
<dbReference type="Gene3D" id="2.40.30.130">
    <property type="match status" value="1"/>
</dbReference>
<dbReference type="PATRIC" id="fig|172049.5.peg.1888"/>
<dbReference type="Proteomes" id="UP000053911">
    <property type="component" value="Unassembled WGS sequence"/>
</dbReference>
<reference evidence="8" key="1">
    <citation type="journal article" date="2015" name="MBio">
        <title>Genome-Resolved Metagenomic Analysis Reveals Roles for Candidate Phyla and Other Microbial Community Members in Biogeochemical Transformations in Oil Reservoirs.</title>
        <authorList>
            <person name="Hu P."/>
            <person name="Tom L."/>
            <person name="Singh A."/>
            <person name="Thomas B.C."/>
            <person name="Baker B.J."/>
            <person name="Piceno Y.M."/>
            <person name="Andersen G.L."/>
            <person name="Banfield J.F."/>
        </authorList>
    </citation>
    <scope>NUCLEOTIDE SEQUENCE [LARGE SCALE GENOMIC DNA]</scope>
</reference>
<dbReference type="PANTHER" id="PTHR43462:SF1">
    <property type="entry name" value="ALANYL-TRNA EDITING PROTEIN AARSD1"/>
    <property type="match status" value="1"/>
</dbReference>
<evidence type="ECO:0000256" key="2">
    <source>
        <dbReference type="ARBA" id="ARBA00004496"/>
    </source>
</evidence>
<dbReference type="GO" id="GO:0006419">
    <property type="term" value="P:alanyl-tRNA aminoacylation"/>
    <property type="evidence" value="ECO:0007669"/>
    <property type="project" value="InterPro"/>
</dbReference>
<evidence type="ECO:0000259" key="6">
    <source>
        <dbReference type="PROSITE" id="PS50860"/>
    </source>
</evidence>
<sequence>MTVKLFYSDPYLREVRAKVEKVEVKDSKVRLKLDRTIFYPEGGGQPGDIGIIKGDGFRVEVEKVEGKEDIWHEGKVKGRIPEVGEEVELELDWEWRYENMRQHTGQHILSAILKKMYNSDTTGFQIFPEYNKIEINFDEELTWEHILAAEFEANEVVWDNLPVEVEEYEELPEEVHNALRKDLSKNVQGKIRLVKIPNIDLIPCGGTHVKNTGEVGFIKVLNFYKKTKNIWRIEFACGYRALIYLDKLLEDYWRSLNEMSNKNRPLLERMQEFKQLLEELEGEKDQLRKELWEWKSKALLQEAEEINGIKIISFLDTWEMKDAQAFIVYFIEKNPKTVVLIVGSNYLLFAKNKNIERISMNELMREVLNEVGGGGGGSEILARGGGFKRSPEEVIEIAKKFLKEKIKED</sequence>
<dbReference type="InterPro" id="IPR012947">
    <property type="entry name" value="tRNA_SAD"/>
</dbReference>
<dbReference type="GO" id="GO:0004813">
    <property type="term" value="F:alanine-tRNA ligase activity"/>
    <property type="evidence" value="ECO:0007669"/>
    <property type="project" value="InterPro"/>
</dbReference>
<dbReference type="GO" id="GO:0046872">
    <property type="term" value="F:metal ion binding"/>
    <property type="evidence" value="ECO:0007669"/>
    <property type="project" value="UniProtKB-KW"/>
</dbReference>
<dbReference type="Gene3D" id="3.10.310.40">
    <property type="match status" value="1"/>
</dbReference>
<evidence type="ECO:0000256" key="5">
    <source>
        <dbReference type="SAM" id="Coils"/>
    </source>
</evidence>
<dbReference type="InterPro" id="IPR018163">
    <property type="entry name" value="Thr/Ala-tRNA-synth_IIc_edit"/>
</dbReference>
<keyword evidence="5" id="KW-0175">Coiled coil</keyword>
<evidence type="ECO:0000256" key="3">
    <source>
        <dbReference type="ARBA" id="ARBA00022723"/>
    </source>
</evidence>
<feature type="domain" description="Alanyl-transfer RNA synthetases family profile" evidence="6">
    <location>
        <begin position="1"/>
        <end position="247"/>
    </location>
</feature>
<accession>A0A101EK84</accession>
<dbReference type="GO" id="GO:0002161">
    <property type="term" value="F:aminoacyl-tRNA deacylase activity"/>
    <property type="evidence" value="ECO:0007669"/>
    <property type="project" value="UniProtKB-ARBA"/>
</dbReference>
<comment type="caution">
    <text evidence="7">The sequence shown here is derived from an EMBL/GenBank/DDBJ whole genome shotgun (WGS) entry which is preliminary data.</text>
</comment>
<comment type="subcellular location">
    <subcellularLocation>
        <location evidence="2">Cytoplasm</location>
    </subcellularLocation>
</comment>
<dbReference type="PANTHER" id="PTHR43462">
    <property type="entry name" value="ALANYL-TRNA EDITING PROTEIN"/>
    <property type="match status" value="1"/>
</dbReference>
<protein>
    <submittedName>
        <fullName evidence="7">Alanyl-tRNA synthetase-related protein</fullName>
    </submittedName>
</protein>
<dbReference type="SUPFAM" id="SSF50447">
    <property type="entry name" value="Translation proteins"/>
    <property type="match status" value="1"/>
</dbReference>
<dbReference type="GeneID" id="8096799"/>